<dbReference type="HOGENOM" id="CLU_1815107_0_0_5"/>
<keyword evidence="3" id="KW-1133">Transmembrane helix</keyword>
<dbReference type="KEGG" id="zmp:Zymop_0337"/>
<dbReference type="STRING" id="579138.Zymop_0337"/>
<evidence type="ECO:0000256" key="2">
    <source>
        <dbReference type="SAM" id="MobiDB-lite"/>
    </source>
</evidence>
<organism evidence="4 5">
    <name type="scientific">Zymomonas mobilis subsp. pomaceae (strain ATCC 29192 / DSM 22645 / JCM 10191 / CCUG 17912 / NBRC 13757 / NCIMB 11200 / NRRL B-4491 / Barker I)</name>
    <dbReference type="NCBI Taxonomy" id="579138"/>
    <lineage>
        <taxon>Bacteria</taxon>
        <taxon>Pseudomonadati</taxon>
        <taxon>Pseudomonadota</taxon>
        <taxon>Alphaproteobacteria</taxon>
        <taxon>Sphingomonadales</taxon>
        <taxon>Zymomonadaceae</taxon>
        <taxon>Zymomonas</taxon>
    </lineage>
</organism>
<evidence type="ECO:0000313" key="4">
    <source>
        <dbReference type="EMBL" id="AEI37240.1"/>
    </source>
</evidence>
<accession>F8EUV2</accession>
<proteinExistence type="predicted"/>
<gene>
    <name evidence="4" type="ordered locus">Zymop_0337</name>
</gene>
<dbReference type="EMBL" id="CP002865">
    <property type="protein sequence ID" value="AEI37240.1"/>
    <property type="molecule type" value="Genomic_DNA"/>
</dbReference>
<dbReference type="RefSeq" id="WP_013933639.1">
    <property type="nucleotide sequence ID" value="NC_015709.1"/>
</dbReference>
<protein>
    <submittedName>
        <fullName evidence="4">Uncharacterized protein</fullName>
    </submittedName>
</protein>
<dbReference type="Proteomes" id="UP000000491">
    <property type="component" value="Chromosome"/>
</dbReference>
<evidence type="ECO:0000256" key="3">
    <source>
        <dbReference type="SAM" id="Phobius"/>
    </source>
</evidence>
<keyword evidence="1" id="KW-0175">Coiled coil</keyword>
<sequence>MISISLIWSFLKGSWRPIACISAIILVIALIHHDGYRRGRHYQKAQYEKAIALVQKQAAKAQQQLNTLANTALQKQQDQAQKIRIIRENVQKVVAQPIYQTLCGNAAATRLLDNARRAANAGLTNQPDDASPNAASLSAQP</sequence>
<evidence type="ECO:0000313" key="5">
    <source>
        <dbReference type="Proteomes" id="UP000000491"/>
    </source>
</evidence>
<dbReference type="PATRIC" id="fig|579138.3.peg.354"/>
<reference evidence="4 5" key="1">
    <citation type="journal article" date="2011" name="J. Bacteriol.">
        <title>Genome sequence of the ethanol-producing Zymomonas mobilis subsp. pomaceae lectotype strain ATCC 29192.</title>
        <authorList>
            <person name="Kouvelis V.N."/>
            <person name="Davenport K.W."/>
            <person name="Brettin T.S."/>
            <person name="Bruce D."/>
            <person name="Detter C."/>
            <person name="Han C.S."/>
            <person name="Nolan M."/>
            <person name="Tapia R."/>
            <person name="Damoulaki A."/>
            <person name="Kyrpides N.C."/>
            <person name="Typas M.A."/>
            <person name="Pappas K.M."/>
        </authorList>
    </citation>
    <scope>NUCLEOTIDE SEQUENCE [LARGE SCALE GENOMIC DNA]</scope>
    <source>
        <strain evidence="5">ATCC 29192 / DSM 22645 / JCM 10191 / CCUG 17912 / NBRC 13757 / NCIMB 11200 / NRRL B-4491 / Barker I</strain>
    </source>
</reference>
<feature type="transmembrane region" description="Helical" evidence="3">
    <location>
        <begin position="15"/>
        <end position="32"/>
    </location>
</feature>
<evidence type="ECO:0000256" key="1">
    <source>
        <dbReference type="SAM" id="Coils"/>
    </source>
</evidence>
<dbReference type="AlphaFoldDB" id="F8EUV2"/>
<feature type="compositionally biased region" description="Polar residues" evidence="2">
    <location>
        <begin position="124"/>
        <end position="141"/>
    </location>
</feature>
<feature type="region of interest" description="Disordered" evidence="2">
    <location>
        <begin position="122"/>
        <end position="141"/>
    </location>
</feature>
<feature type="coiled-coil region" evidence="1">
    <location>
        <begin position="44"/>
        <end position="78"/>
    </location>
</feature>
<keyword evidence="3" id="KW-0812">Transmembrane</keyword>
<name>F8EUV2_ZYMMT</name>
<keyword evidence="3" id="KW-0472">Membrane</keyword>